<evidence type="ECO:0000256" key="3">
    <source>
        <dbReference type="ARBA" id="ARBA00004569"/>
    </source>
</evidence>
<protein>
    <recommendedName>
        <fullName evidence="16">L-lactate dehydrogenase (cytochrome)</fullName>
        <ecNumber evidence="15">1.1.2.3</ecNumber>
    </recommendedName>
</protein>
<keyword evidence="7" id="KW-0288">FMN</keyword>
<dbReference type="GO" id="GO:0004460">
    <property type="term" value="F:L-lactate dehydrogenase (cytochrome) activity"/>
    <property type="evidence" value="ECO:0007669"/>
    <property type="project" value="UniProtKB-EC"/>
</dbReference>
<evidence type="ECO:0000256" key="16">
    <source>
        <dbReference type="ARBA" id="ARBA00068515"/>
    </source>
</evidence>
<dbReference type="SMART" id="SM01117">
    <property type="entry name" value="Cyt-b5"/>
    <property type="match status" value="1"/>
</dbReference>
<dbReference type="SUPFAM" id="SSF51395">
    <property type="entry name" value="FMN-linked oxidoreductases"/>
    <property type="match status" value="1"/>
</dbReference>
<gene>
    <name evidence="20" type="ORF">M407DRAFT_28396</name>
</gene>
<evidence type="ECO:0000256" key="15">
    <source>
        <dbReference type="ARBA" id="ARBA00066458"/>
    </source>
</evidence>
<evidence type="ECO:0000256" key="6">
    <source>
        <dbReference type="ARBA" id="ARBA00022630"/>
    </source>
</evidence>
<dbReference type="InterPro" id="IPR001199">
    <property type="entry name" value="Cyt_B5-like_heme/steroid-bd"/>
</dbReference>
<evidence type="ECO:0000256" key="8">
    <source>
        <dbReference type="ARBA" id="ARBA00022723"/>
    </source>
</evidence>
<dbReference type="OrthoDB" id="1925334at2759"/>
<keyword evidence="10" id="KW-0408">Iron</keyword>
<dbReference type="PROSITE" id="PS00191">
    <property type="entry name" value="CYTOCHROME_B5_1"/>
    <property type="match status" value="1"/>
</dbReference>
<evidence type="ECO:0000259" key="19">
    <source>
        <dbReference type="PROSITE" id="PS51349"/>
    </source>
</evidence>
<keyword evidence="6" id="KW-0285">Flavoprotein</keyword>
<keyword evidence="5" id="KW-0349">Heme</keyword>
<dbReference type="InterPro" id="IPR036400">
    <property type="entry name" value="Cyt_B5-like_heme/steroid_sf"/>
</dbReference>
<evidence type="ECO:0000256" key="9">
    <source>
        <dbReference type="ARBA" id="ARBA00023002"/>
    </source>
</evidence>
<dbReference type="HOGENOM" id="CLU_020639_1_1_1"/>
<dbReference type="Pfam" id="PF00173">
    <property type="entry name" value="Cyt-b5"/>
    <property type="match status" value="1"/>
</dbReference>
<feature type="domain" description="FMN hydroxy acid dehydrogenase" evidence="19">
    <location>
        <begin position="179"/>
        <end position="538"/>
    </location>
</feature>
<evidence type="ECO:0000256" key="11">
    <source>
        <dbReference type="ARBA" id="ARBA00023128"/>
    </source>
</evidence>
<dbReference type="InterPro" id="IPR000262">
    <property type="entry name" value="FMN-dep_DH"/>
</dbReference>
<dbReference type="PROSITE" id="PS51349">
    <property type="entry name" value="FMN_HYDROXY_ACID_DH_2"/>
    <property type="match status" value="1"/>
</dbReference>
<dbReference type="GO" id="GO:0006089">
    <property type="term" value="P:lactate metabolic process"/>
    <property type="evidence" value="ECO:0007669"/>
    <property type="project" value="TreeGrafter"/>
</dbReference>
<comment type="subunit">
    <text evidence="4">Homotetramer.</text>
</comment>
<dbReference type="SUPFAM" id="SSF55856">
    <property type="entry name" value="Cytochrome b5-like heme/steroid binding domain"/>
    <property type="match status" value="1"/>
</dbReference>
<dbReference type="Proteomes" id="UP000054248">
    <property type="component" value="Unassembled WGS sequence"/>
</dbReference>
<evidence type="ECO:0000256" key="5">
    <source>
        <dbReference type="ARBA" id="ARBA00022617"/>
    </source>
</evidence>
<dbReference type="GO" id="GO:0046872">
    <property type="term" value="F:metal ion binding"/>
    <property type="evidence" value="ECO:0007669"/>
    <property type="project" value="UniProtKB-KW"/>
</dbReference>
<dbReference type="EC" id="1.1.2.3" evidence="15"/>
<evidence type="ECO:0000313" key="21">
    <source>
        <dbReference type="Proteomes" id="UP000054248"/>
    </source>
</evidence>
<comment type="cofactor">
    <cofactor evidence="2">
        <name>heme b</name>
        <dbReference type="ChEBI" id="CHEBI:60344"/>
    </cofactor>
</comment>
<evidence type="ECO:0000256" key="2">
    <source>
        <dbReference type="ARBA" id="ARBA00001970"/>
    </source>
</evidence>
<dbReference type="AlphaFoldDB" id="A0A0C3QC34"/>
<evidence type="ECO:0000256" key="10">
    <source>
        <dbReference type="ARBA" id="ARBA00023004"/>
    </source>
</evidence>
<dbReference type="PANTHER" id="PTHR10578:SF101">
    <property type="entry name" value="L-LACTATE DEHYDROGENASE (CYTOCHROME B2)"/>
    <property type="match status" value="1"/>
</dbReference>
<comment type="catalytic activity">
    <reaction evidence="12">
        <text>(S)-lactate + 2 Fe(III)-[cytochrome c] = 2 Fe(II)-[cytochrome c] + pyruvate + 2 H(+)</text>
        <dbReference type="Rhea" id="RHEA:19909"/>
        <dbReference type="Rhea" id="RHEA-COMP:10350"/>
        <dbReference type="Rhea" id="RHEA-COMP:14399"/>
        <dbReference type="ChEBI" id="CHEBI:15361"/>
        <dbReference type="ChEBI" id="CHEBI:15378"/>
        <dbReference type="ChEBI" id="CHEBI:16651"/>
        <dbReference type="ChEBI" id="CHEBI:29033"/>
        <dbReference type="ChEBI" id="CHEBI:29034"/>
        <dbReference type="EC" id="1.1.2.3"/>
    </reaction>
    <physiologicalReaction direction="left-to-right" evidence="12">
        <dbReference type="Rhea" id="RHEA:19910"/>
    </physiologicalReaction>
</comment>
<dbReference type="InterPro" id="IPR037396">
    <property type="entry name" value="FMN_HAD"/>
</dbReference>
<proteinExistence type="inferred from homology"/>
<dbReference type="Gene3D" id="3.10.120.10">
    <property type="entry name" value="Cytochrome b5-like heme/steroid binding domain"/>
    <property type="match status" value="1"/>
</dbReference>
<dbReference type="FunFam" id="3.20.20.70:FF:000062">
    <property type="entry name" value="Cytochrome b2, mitochondrial, putative"/>
    <property type="match status" value="1"/>
</dbReference>
<feature type="region of interest" description="Disordered" evidence="17">
    <location>
        <begin position="1"/>
        <end position="46"/>
    </location>
</feature>
<organism evidence="20 21">
    <name type="scientific">Tulasnella calospora MUT 4182</name>
    <dbReference type="NCBI Taxonomy" id="1051891"/>
    <lineage>
        <taxon>Eukaryota</taxon>
        <taxon>Fungi</taxon>
        <taxon>Dikarya</taxon>
        <taxon>Basidiomycota</taxon>
        <taxon>Agaricomycotina</taxon>
        <taxon>Agaricomycetes</taxon>
        <taxon>Cantharellales</taxon>
        <taxon>Tulasnellaceae</taxon>
        <taxon>Tulasnella</taxon>
    </lineage>
</organism>
<evidence type="ECO:0000256" key="4">
    <source>
        <dbReference type="ARBA" id="ARBA00011881"/>
    </source>
</evidence>
<comment type="similarity">
    <text evidence="13">In the C-terminal section; belongs to the FMN-dependent alpha-hydroxy acid dehydrogenase family.</text>
</comment>
<feature type="domain" description="Cytochrome b5 heme-binding" evidence="18">
    <location>
        <begin position="95"/>
        <end position="166"/>
    </location>
</feature>
<dbReference type="CDD" id="cd02922">
    <property type="entry name" value="FCB2_FMN"/>
    <property type="match status" value="1"/>
</dbReference>
<evidence type="ECO:0000256" key="1">
    <source>
        <dbReference type="ARBA" id="ARBA00001917"/>
    </source>
</evidence>
<evidence type="ECO:0000313" key="20">
    <source>
        <dbReference type="EMBL" id="KIO22049.1"/>
    </source>
</evidence>
<comment type="similarity">
    <text evidence="14">In the N-terminal section; belongs to the cytochrome b5 family.</text>
</comment>
<name>A0A0C3QC34_9AGAM</name>
<dbReference type="Pfam" id="PF01070">
    <property type="entry name" value="FMN_dh"/>
    <property type="match status" value="1"/>
</dbReference>
<dbReference type="InterPro" id="IPR018506">
    <property type="entry name" value="Cyt_B5_heme-BS"/>
</dbReference>
<reference evidence="21" key="2">
    <citation type="submission" date="2015-01" db="EMBL/GenBank/DDBJ databases">
        <title>Evolutionary Origins and Diversification of the Mycorrhizal Mutualists.</title>
        <authorList>
            <consortium name="DOE Joint Genome Institute"/>
            <consortium name="Mycorrhizal Genomics Consortium"/>
            <person name="Kohler A."/>
            <person name="Kuo A."/>
            <person name="Nagy L.G."/>
            <person name="Floudas D."/>
            <person name="Copeland A."/>
            <person name="Barry K.W."/>
            <person name="Cichocki N."/>
            <person name="Veneault-Fourrey C."/>
            <person name="LaButti K."/>
            <person name="Lindquist E.A."/>
            <person name="Lipzen A."/>
            <person name="Lundell T."/>
            <person name="Morin E."/>
            <person name="Murat C."/>
            <person name="Riley R."/>
            <person name="Ohm R."/>
            <person name="Sun H."/>
            <person name="Tunlid A."/>
            <person name="Henrissat B."/>
            <person name="Grigoriev I.V."/>
            <person name="Hibbett D.S."/>
            <person name="Martin F."/>
        </authorList>
    </citation>
    <scope>NUCLEOTIDE SEQUENCE [LARGE SCALE GENOMIC DNA]</scope>
    <source>
        <strain evidence="21">MUT 4182</strain>
    </source>
</reference>
<keyword evidence="11" id="KW-0496">Mitochondrion</keyword>
<evidence type="ECO:0000256" key="12">
    <source>
        <dbReference type="ARBA" id="ARBA00052399"/>
    </source>
</evidence>
<keyword evidence="8" id="KW-0479">Metal-binding</keyword>
<evidence type="ECO:0000256" key="7">
    <source>
        <dbReference type="ARBA" id="ARBA00022643"/>
    </source>
</evidence>
<keyword evidence="21" id="KW-1185">Reference proteome</keyword>
<dbReference type="PROSITE" id="PS50255">
    <property type="entry name" value="CYTOCHROME_B5_2"/>
    <property type="match status" value="1"/>
</dbReference>
<dbReference type="EMBL" id="KN823120">
    <property type="protein sequence ID" value="KIO22049.1"/>
    <property type="molecule type" value="Genomic_DNA"/>
</dbReference>
<dbReference type="GO" id="GO:0005758">
    <property type="term" value="C:mitochondrial intermembrane space"/>
    <property type="evidence" value="ECO:0007669"/>
    <property type="project" value="UniProtKB-SubCell"/>
</dbReference>
<comment type="cofactor">
    <cofactor evidence="1">
        <name>FMN</name>
        <dbReference type="ChEBI" id="CHEBI:58210"/>
    </cofactor>
</comment>
<dbReference type="PANTHER" id="PTHR10578">
    <property type="entry name" value="S -2-HYDROXY-ACID OXIDASE-RELATED"/>
    <property type="match status" value="1"/>
</dbReference>
<reference evidence="20 21" key="1">
    <citation type="submission" date="2014-04" db="EMBL/GenBank/DDBJ databases">
        <authorList>
            <consortium name="DOE Joint Genome Institute"/>
            <person name="Kuo A."/>
            <person name="Girlanda M."/>
            <person name="Perotto S."/>
            <person name="Kohler A."/>
            <person name="Nagy L.G."/>
            <person name="Floudas D."/>
            <person name="Copeland A."/>
            <person name="Barry K.W."/>
            <person name="Cichocki N."/>
            <person name="Veneault-Fourrey C."/>
            <person name="LaButti K."/>
            <person name="Lindquist E.A."/>
            <person name="Lipzen A."/>
            <person name="Lundell T."/>
            <person name="Morin E."/>
            <person name="Murat C."/>
            <person name="Sun H."/>
            <person name="Tunlid A."/>
            <person name="Henrissat B."/>
            <person name="Grigoriev I.V."/>
            <person name="Hibbett D.S."/>
            <person name="Martin F."/>
            <person name="Nordberg H.P."/>
            <person name="Cantor M.N."/>
            <person name="Hua S.X."/>
        </authorList>
    </citation>
    <scope>NUCLEOTIDE SEQUENCE [LARGE SCALE GENOMIC DNA]</scope>
    <source>
        <strain evidence="20 21">MUT 4182</strain>
    </source>
</reference>
<dbReference type="Gene3D" id="3.20.20.70">
    <property type="entry name" value="Aldolase class I"/>
    <property type="match status" value="1"/>
</dbReference>
<evidence type="ECO:0000256" key="13">
    <source>
        <dbReference type="ARBA" id="ARBA00061137"/>
    </source>
</evidence>
<comment type="subcellular location">
    <subcellularLocation>
        <location evidence="3">Mitochondrion intermembrane space</location>
    </subcellularLocation>
</comment>
<dbReference type="InterPro" id="IPR037458">
    <property type="entry name" value="L-MDH/L-LDH_FMN-bd"/>
</dbReference>
<sequence length="544" mass="59932">MSSRSNVKNLARALSRPSVNSRQGFLRRLHGQPQPPKPPSDSSAAGANGKTHYLWAAAGGLALASLLYNVSPLESSITEHSSDAAPVSVAGDPHRKLIAYDEVLRHNTKTDCWVIINGEVYDVTKFVEIHPGGVNAILKMAGKDATKAFMPIHPPDALSTLPPEYHEEVRIRQAREALPHPEAALNLDEIEDLAKGLLTRVAYAYYASAGDDEYTFRENSYAFKRYWFRPRVMNRVSKVTTSTTFMGYPVSLPVFICPAALARLGHPEGEVNIVQAAAKEGVAQGLSINSSCSLDEIQEAKTSDQTLFFQIYLDRNRKNSENLLRRIEKDGYKGIILTVDSAVPGKRERDMRAKGDFQAPATGGANTNGTKGVAQAISGYQDPDITWDDVAWMRSITKLPLMIKGIQSVEDVEKAYKNGVKAVVLSNHGGRSLDFSPPPIDVLYELRQRRPDLLNNSKFEVYIDGGVRRGTDVLKALCLGAKGVGLGRPILYGNTGWGEDGVRRVLQIIREEVETGMRLLGVTRVEDLKPEMVRYMGHDPAPRR</sequence>
<evidence type="ECO:0000256" key="14">
    <source>
        <dbReference type="ARBA" id="ARBA00061589"/>
    </source>
</evidence>
<dbReference type="GO" id="GO:0020037">
    <property type="term" value="F:heme binding"/>
    <property type="evidence" value="ECO:0007669"/>
    <property type="project" value="InterPro"/>
</dbReference>
<evidence type="ECO:0000256" key="17">
    <source>
        <dbReference type="SAM" id="MobiDB-lite"/>
    </source>
</evidence>
<keyword evidence="9" id="KW-0560">Oxidoreductase</keyword>
<evidence type="ECO:0000259" key="18">
    <source>
        <dbReference type="PROSITE" id="PS50255"/>
    </source>
</evidence>
<accession>A0A0C3QC34</accession>
<dbReference type="InterPro" id="IPR013785">
    <property type="entry name" value="Aldolase_TIM"/>
</dbReference>
<dbReference type="STRING" id="1051891.A0A0C3QC34"/>